<dbReference type="EC" id="2.7.4.7" evidence="11"/>
<name>A0A5D0XV64_9MICC</name>
<gene>
    <name evidence="11" type="primary">thiD</name>
    <name evidence="11" type="ORF">FQ377_04080</name>
</gene>
<dbReference type="InterPro" id="IPR004399">
    <property type="entry name" value="HMP/HMP-P_kinase_dom"/>
</dbReference>
<dbReference type="NCBIfam" id="TIGR00097">
    <property type="entry name" value="HMP-P_kinase"/>
    <property type="match status" value="1"/>
</dbReference>
<dbReference type="EC" id="2.7.1.49" evidence="11"/>
<accession>A0A5D0XV64</accession>
<keyword evidence="7 11" id="KW-0418">Kinase</keyword>
<comment type="catalytic activity">
    <reaction evidence="2">
        <text>4-amino-2-methyl-5-(phosphooxymethyl)pyrimidine + ATP = 4-amino-2-methyl-5-(diphosphooxymethyl)pyrimidine + ADP</text>
        <dbReference type="Rhea" id="RHEA:19893"/>
        <dbReference type="ChEBI" id="CHEBI:30616"/>
        <dbReference type="ChEBI" id="CHEBI:57841"/>
        <dbReference type="ChEBI" id="CHEBI:58354"/>
        <dbReference type="ChEBI" id="CHEBI:456216"/>
        <dbReference type="EC" id="2.7.4.7"/>
    </reaction>
</comment>
<evidence type="ECO:0000259" key="10">
    <source>
        <dbReference type="Pfam" id="PF08543"/>
    </source>
</evidence>
<keyword evidence="5 11" id="KW-0808">Transferase</keyword>
<proteinExistence type="predicted"/>
<dbReference type="AlphaFoldDB" id="A0A5D0XV64"/>
<dbReference type="GO" id="GO:0009229">
    <property type="term" value="P:thiamine diphosphate biosynthetic process"/>
    <property type="evidence" value="ECO:0007669"/>
    <property type="project" value="UniProtKB-UniPathway"/>
</dbReference>
<comment type="caution">
    <text evidence="11">The sequence shown here is derived from an EMBL/GenBank/DDBJ whole genome shotgun (WGS) entry which is preliminary data.</text>
</comment>
<dbReference type="Proteomes" id="UP000323410">
    <property type="component" value="Unassembled WGS sequence"/>
</dbReference>
<feature type="domain" description="Pyridoxamine kinase/Phosphomethylpyrimidine kinase" evidence="10">
    <location>
        <begin position="15"/>
        <end position="264"/>
    </location>
</feature>
<dbReference type="GO" id="GO:0005524">
    <property type="term" value="F:ATP binding"/>
    <property type="evidence" value="ECO:0007669"/>
    <property type="project" value="UniProtKB-KW"/>
</dbReference>
<dbReference type="Gene3D" id="3.40.1190.20">
    <property type="match status" value="1"/>
</dbReference>
<evidence type="ECO:0000256" key="3">
    <source>
        <dbReference type="ARBA" id="ARBA00003848"/>
    </source>
</evidence>
<dbReference type="EMBL" id="VSLD01000001">
    <property type="protein sequence ID" value="TYD00608.1"/>
    <property type="molecule type" value="Genomic_DNA"/>
</dbReference>
<evidence type="ECO:0000256" key="6">
    <source>
        <dbReference type="ARBA" id="ARBA00022741"/>
    </source>
</evidence>
<evidence type="ECO:0000313" key="12">
    <source>
        <dbReference type="Proteomes" id="UP000323410"/>
    </source>
</evidence>
<keyword evidence="8" id="KW-0067">ATP-binding</keyword>
<evidence type="ECO:0000256" key="5">
    <source>
        <dbReference type="ARBA" id="ARBA00022679"/>
    </source>
</evidence>
<evidence type="ECO:0000256" key="2">
    <source>
        <dbReference type="ARBA" id="ARBA00000565"/>
    </source>
</evidence>
<dbReference type="FunFam" id="3.40.1190.20:FF:000003">
    <property type="entry name" value="Phosphomethylpyrimidine kinase ThiD"/>
    <property type="match status" value="1"/>
</dbReference>
<keyword evidence="6" id="KW-0547">Nucleotide-binding</keyword>
<dbReference type="SUPFAM" id="SSF53613">
    <property type="entry name" value="Ribokinase-like"/>
    <property type="match status" value="1"/>
</dbReference>
<evidence type="ECO:0000256" key="8">
    <source>
        <dbReference type="ARBA" id="ARBA00022840"/>
    </source>
</evidence>
<comment type="catalytic activity">
    <reaction evidence="1">
        <text>4-amino-5-hydroxymethyl-2-methylpyrimidine + ATP = 4-amino-2-methyl-5-(phosphooxymethyl)pyrimidine + ADP + H(+)</text>
        <dbReference type="Rhea" id="RHEA:23096"/>
        <dbReference type="ChEBI" id="CHEBI:15378"/>
        <dbReference type="ChEBI" id="CHEBI:16892"/>
        <dbReference type="ChEBI" id="CHEBI:30616"/>
        <dbReference type="ChEBI" id="CHEBI:58354"/>
        <dbReference type="ChEBI" id="CHEBI:456216"/>
        <dbReference type="EC" id="2.7.1.49"/>
    </reaction>
</comment>
<protein>
    <submittedName>
        <fullName evidence="11">Bifunctional hydroxymethylpyrimidine kinase/phosphomethylpyrimidine kinase</fullName>
        <ecNumber evidence="11">2.7.1.49</ecNumber>
        <ecNumber evidence="11">2.7.4.7</ecNumber>
    </submittedName>
</protein>
<evidence type="ECO:0000256" key="4">
    <source>
        <dbReference type="ARBA" id="ARBA00004769"/>
    </source>
</evidence>
<organism evidence="11 12">
    <name type="scientific">Arthrobacter echini</name>
    <dbReference type="NCBI Taxonomy" id="1529066"/>
    <lineage>
        <taxon>Bacteria</taxon>
        <taxon>Bacillati</taxon>
        <taxon>Actinomycetota</taxon>
        <taxon>Actinomycetes</taxon>
        <taxon>Micrococcales</taxon>
        <taxon>Micrococcaceae</taxon>
        <taxon>Arthrobacter</taxon>
    </lineage>
</organism>
<dbReference type="GO" id="GO:0009228">
    <property type="term" value="P:thiamine biosynthetic process"/>
    <property type="evidence" value="ECO:0007669"/>
    <property type="project" value="UniProtKB-KW"/>
</dbReference>
<dbReference type="Pfam" id="PF08543">
    <property type="entry name" value="Phos_pyr_kin"/>
    <property type="match status" value="1"/>
</dbReference>
<dbReference type="RefSeq" id="WP_148599909.1">
    <property type="nucleotide sequence ID" value="NZ_VSLD01000001.1"/>
</dbReference>
<dbReference type="GO" id="GO:0005829">
    <property type="term" value="C:cytosol"/>
    <property type="evidence" value="ECO:0007669"/>
    <property type="project" value="TreeGrafter"/>
</dbReference>
<evidence type="ECO:0000256" key="7">
    <source>
        <dbReference type="ARBA" id="ARBA00022777"/>
    </source>
</evidence>
<keyword evidence="12" id="KW-1185">Reference proteome</keyword>
<reference evidence="11 12" key="1">
    <citation type="submission" date="2019-08" db="EMBL/GenBank/DDBJ databases">
        <title>Genone of Arthrobacter echini P9.</title>
        <authorList>
            <person name="Bowman J.P."/>
        </authorList>
    </citation>
    <scope>NUCLEOTIDE SEQUENCE [LARGE SCALE GENOMIC DNA]</scope>
    <source>
        <strain evidence="11 12">P9</strain>
    </source>
</reference>
<comment type="pathway">
    <text evidence="4">Cofactor biosynthesis; thiamine diphosphate biosynthesis; 4-amino-2-methyl-5-diphosphomethylpyrimidine from 5-amino-1-(5-phospho-D-ribosyl)imidazole: step 3/3.</text>
</comment>
<dbReference type="OrthoDB" id="34166at2"/>
<dbReference type="PANTHER" id="PTHR20858:SF17">
    <property type="entry name" value="HYDROXYMETHYLPYRIMIDINE_PHOSPHOMETHYLPYRIMIDINE KINASE THI20-RELATED"/>
    <property type="match status" value="1"/>
</dbReference>
<comment type="function">
    <text evidence="3">Catalyzes the phosphorylation of hydroxymethylpyrimidine phosphate (HMP-P) to HMP-PP, and of HMP to HMP-P.</text>
</comment>
<dbReference type="PANTHER" id="PTHR20858">
    <property type="entry name" value="PHOSPHOMETHYLPYRIMIDINE KINASE"/>
    <property type="match status" value="1"/>
</dbReference>
<evidence type="ECO:0000313" key="11">
    <source>
        <dbReference type="EMBL" id="TYD00608.1"/>
    </source>
</evidence>
<dbReference type="InterPro" id="IPR013749">
    <property type="entry name" value="PM/HMP-P_kinase-1"/>
</dbReference>
<dbReference type="GO" id="GO:0008972">
    <property type="term" value="F:phosphomethylpyrimidine kinase activity"/>
    <property type="evidence" value="ECO:0007669"/>
    <property type="project" value="UniProtKB-EC"/>
</dbReference>
<keyword evidence="9" id="KW-0784">Thiamine biosynthesis</keyword>
<dbReference type="InterPro" id="IPR029056">
    <property type="entry name" value="Ribokinase-like"/>
</dbReference>
<evidence type="ECO:0000256" key="9">
    <source>
        <dbReference type="ARBA" id="ARBA00022977"/>
    </source>
</evidence>
<sequence>MNFRPPVVLTIAGSDPSGGAGVQGDLKTFSALGAYGTAVLTSLTAQSTRGVTGVHTVPADFVRAQLDTLVDDIALDAAKIGMLASAATIRTILDFLEERADTVPVLVLDPVMVSTAGSRLLAEDAIGPMRRLIPHVSLITPNLPEAAVLLDTDPAEDLDTMRAQAATLQGMGASRVLVKGGHLGSDTHATDVWLDDEGEQMLTAPRIPTANSHGTGCALSSAIAALAPSTDSLLEATRQAKIWLTGTLQAADALRIGHGPGPVHHCHDIWRNQHHRKDIVR</sequence>
<dbReference type="GO" id="GO:0008902">
    <property type="term" value="F:hydroxymethylpyrimidine kinase activity"/>
    <property type="evidence" value="ECO:0007669"/>
    <property type="project" value="UniProtKB-EC"/>
</dbReference>
<dbReference type="CDD" id="cd01169">
    <property type="entry name" value="HMPP_kinase"/>
    <property type="match status" value="1"/>
</dbReference>
<dbReference type="UniPathway" id="UPA00060">
    <property type="reaction ID" value="UER00138"/>
</dbReference>
<evidence type="ECO:0000256" key="1">
    <source>
        <dbReference type="ARBA" id="ARBA00000151"/>
    </source>
</evidence>